<dbReference type="Proteomes" id="UP000799118">
    <property type="component" value="Unassembled WGS sequence"/>
</dbReference>
<reference evidence="1" key="1">
    <citation type="journal article" date="2019" name="Environ. Microbiol.">
        <title>Fungal ecological strategies reflected in gene transcription - a case study of two litter decomposers.</title>
        <authorList>
            <person name="Barbi F."/>
            <person name="Kohler A."/>
            <person name="Barry K."/>
            <person name="Baskaran P."/>
            <person name="Daum C."/>
            <person name="Fauchery L."/>
            <person name="Ihrmark K."/>
            <person name="Kuo A."/>
            <person name="LaButti K."/>
            <person name="Lipzen A."/>
            <person name="Morin E."/>
            <person name="Grigoriev I.V."/>
            <person name="Henrissat B."/>
            <person name="Lindahl B."/>
            <person name="Martin F."/>
        </authorList>
    </citation>
    <scope>NUCLEOTIDE SEQUENCE</scope>
    <source>
        <strain evidence="1">JB14</strain>
    </source>
</reference>
<evidence type="ECO:0000313" key="2">
    <source>
        <dbReference type="Proteomes" id="UP000799118"/>
    </source>
</evidence>
<protein>
    <submittedName>
        <fullName evidence="1">Uncharacterized protein</fullName>
    </submittedName>
</protein>
<accession>A0A6A4H950</accession>
<organism evidence="1 2">
    <name type="scientific">Gymnopus androsaceus JB14</name>
    <dbReference type="NCBI Taxonomy" id="1447944"/>
    <lineage>
        <taxon>Eukaryota</taxon>
        <taxon>Fungi</taxon>
        <taxon>Dikarya</taxon>
        <taxon>Basidiomycota</taxon>
        <taxon>Agaricomycotina</taxon>
        <taxon>Agaricomycetes</taxon>
        <taxon>Agaricomycetidae</taxon>
        <taxon>Agaricales</taxon>
        <taxon>Marasmiineae</taxon>
        <taxon>Omphalotaceae</taxon>
        <taxon>Gymnopus</taxon>
    </lineage>
</organism>
<name>A0A6A4H950_9AGAR</name>
<proteinExistence type="predicted"/>
<sequence>MKQVKAEFFQLWNKAWTAEFSGKVRVDSGVSGRTYYHPSHDSHQRLLIESRRRAFQEKIKIKGKSMAIPGNRKSSTPIKSSELIKDMATAPIASVQERVKDSNVGIWRGWEETSLPERMRDVRLENRSEISATKSSLKLVYEVCRSILTWRAGEGGDGFTGREVSFIV</sequence>
<evidence type="ECO:0000313" key="1">
    <source>
        <dbReference type="EMBL" id="KAE9394326.1"/>
    </source>
</evidence>
<keyword evidence="2" id="KW-1185">Reference proteome</keyword>
<dbReference type="EMBL" id="ML769552">
    <property type="protein sequence ID" value="KAE9394326.1"/>
    <property type="molecule type" value="Genomic_DNA"/>
</dbReference>
<dbReference type="AlphaFoldDB" id="A0A6A4H950"/>
<gene>
    <name evidence="1" type="ORF">BT96DRAFT_978566</name>
</gene>